<evidence type="ECO:0000313" key="6">
    <source>
        <dbReference type="Proteomes" id="UP000219435"/>
    </source>
</evidence>
<dbReference type="GO" id="GO:0016780">
    <property type="term" value="F:phosphotransferase activity, for other substituted phosphate groups"/>
    <property type="evidence" value="ECO:0007669"/>
    <property type="project" value="InterPro"/>
</dbReference>
<dbReference type="Proteomes" id="UP000219435">
    <property type="component" value="Unassembled WGS sequence"/>
</dbReference>
<evidence type="ECO:0000256" key="3">
    <source>
        <dbReference type="SAM" id="MobiDB-lite"/>
    </source>
</evidence>
<keyword evidence="6" id="KW-1185">Reference proteome</keyword>
<gene>
    <name evidence="5" type="ORF">SAMN05660748_0648</name>
</gene>
<dbReference type="GO" id="GO:0008654">
    <property type="term" value="P:phospholipid biosynthetic process"/>
    <property type="evidence" value="ECO:0007669"/>
    <property type="project" value="InterPro"/>
</dbReference>
<dbReference type="PROSITE" id="PS00379">
    <property type="entry name" value="CDP_ALCOHOL_P_TRANSF"/>
    <property type="match status" value="1"/>
</dbReference>
<dbReference type="InterPro" id="IPR000462">
    <property type="entry name" value="CDP-OH_P_trans"/>
</dbReference>
<feature type="transmembrane region" description="Helical" evidence="4">
    <location>
        <begin position="229"/>
        <end position="255"/>
    </location>
</feature>
<accession>A0A285UZQ4</accession>
<comment type="similarity">
    <text evidence="2">Belongs to the CDP-alcohol phosphatidyltransferase class-I family.</text>
</comment>
<evidence type="ECO:0000256" key="1">
    <source>
        <dbReference type="ARBA" id="ARBA00022679"/>
    </source>
</evidence>
<dbReference type="AlphaFoldDB" id="A0A285UZQ4"/>
<feature type="region of interest" description="Disordered" evidence="3">
    <location>
        <begin position="1"/>
        <end position="29"/>
    </location>
</feature>
<proteinExistence type="inferred from homology"/>
<dbReference type="InterPro" id="IPR043130">
    <property type="entry name" value="CDP-OH_PTrfase_TM_dom"/>
</dbReference>
<dbReference type="RefSeq" id="WP_245852356.1">
    <property type="nucleotide sequence ID" value="NZ_OBQI01000001.1"/>
</dbReference>
<keyword evidence="4" id="KW-1133">Transmembrane helix</keyword>
<keyword evidence="4" id="KW-0472">Membrane</keyword>
<name>A0A285UZQ4_9ACTN</name>
<evidence type="ECO:0000256" key="2">
    <source>
        <dbReference type="RuleBase" id="RU003750"/>
    </source>
</evidence>
<dbReference type="Pfam" id="PF01066">
    <property type="entry name" value="CDP-OH_P_transf"/>
    <property type="match status" value="1"/>
</dbReference>
<evidence type="ECO:0000313" key="5">
    <source>
        <dbReference type="EMBL" id="SOC47147.1"/>
    </source>
</evidence>
<dbReference type="EMBL" id="OBQI01000001">
    <property type="protein sequence ID" value="SOC47147.1"/>
    <property type="molecule type" value="Genomic_DNA"/>
</dbReference>
<protein>
    <submittedName>
        <fullName evidence="5">CDP-alcohol phosphatidyltransferase</fullName>
    </submittedName>
</protein>
<reference evidence="6" key="1">
    <citation type="submission" date="2017-08" db="EMBL/GenBank/DDBJ databases">
        <authorList>
            <person name="Varghese N."/>
            <person name="Submissions S."/>
        </authorList>
    </citation>
    <scope>NUCLEOTIDE SEQUENCE [LARGE SCALE GENOMIC DNA]</scope>
    <source>
        <strain evidence="6">DSM 4725</strain>
    </source>
</reference>
<dbReference type="GO" id="GO:0016020">
    <property type="term" value="C:membrane"/>
    <property type="evidence" value="ECO:0007669"/>
    <property type="project" value="InterPro"/>
</dbReference>
<feature type="transmembrane region" description="Helical" evidence="4">
    <location>
        <begin position="99"/>
        <end position="118"/>
    </location>
</feature>
<keyword evidence="1 2" id="KW-0808">Transferase</keyword>
<dbReference type="InterPro" id="IPR048254">
    <property type="entry name" value="CDP_ALCOHOL_P_TRANSF_CS"/>
</dbReference>
<evidence type="ECO:0000256" key="4">
    <source>
        <dbReference type="SAM" id="Phobius"/>
    </source>
</evidence>
<dbReference type="Gene3D" id="1.20.120.1760">
    <property type="match status" value="1"/>
</dbReference>
<keyword evidence="4" id="KW-0812">Transmembrane</keyword>
<feature type="transmembrane region" description="Helical" evidence="4">
    <location>
        <begin position="165"/>
        <end position="186"/>
    </location>
</feature>
<sequence length="279" mass="29207">MLHDDVAEAHVPAPPAAPTRPLTRPAPGETVTDTVRRLAGAQKGSQGAPAYGRFVNRPLGRLFAALAFHRGMTPDAVTACSAAFTFSALAAVALAPHTWWVGVLVAIGLVVGYALDSADGQLARLRGGGSPAGEWLDHMVDAAKIACLHLAVAIGLYRQGDLDEAWLLLPLGYLVVDVVYFSAMLLNEALRSRHGTPTRAAPTAAGASVLRSLVLLPTDYGVQCLVFALLGWTAAFVGLYALLAACTAGFLVLALPRWRAEMTRLPDRPAAVPGATPFG</sequence>
<organism evidence="5 6">
    <name type="scientific">Blastococcus aggregatus</name>
    <dbReference type="NCBI Taxonomy" id="38502"/>
    <lineage>
        <taxon>Bacteria</taxon>
        <taxon>Bacillati</taxon>
        <taxon>Actinomycetota</taxon>
        <taxon>Actinomycetes</taxon>
        <taxon>Geodermatophilales</taxon>
        <taxon>Geodermatophilaceae</taxon>
        <taxon>Blastococcus</taxon>
    </lineage>
</organism>